<evidence type="ECO:0000313" key="3">
    <source>
        <dbReference type="Proteomes" id="UP001501183"/>
    </source>
</evidence>
<proteinExistence type="predicted"/>
<gene>
    <name evidence="2" type="ORF">GCM10023094_18640</name>
</gene>
<accession>A0ABP8P0L8</accession>
<name>A0ABP8P0L8_9NOCA</name>
<comment type="caution">
    <text evidence="2">The sequence shown here is derived from an EMBL/GenBank/DDBJ whole genome shotgun (WGS) entry which is preliminary data.</text>
</comment>
<dbReference type="EMBL" id="BAABFB010000029">
    <property type="protein sequence ID" value="GAA4477118.1"/>
    <property type="molecule type" value="Genomic_DNA"/>
</dbReference>
<evidence type="ECO:0000256" key="1">
    <source>
        <dbReference type="SAM" id="MobiDB-lite"/>
    </source>
</evidence>
<reference evidence="3" key="1">
    <citation type="journal article" date="2019" name="Int. J. Syst. Evol. Microbiol.">
        <title>The Global Catalogue of Microorganisms (GCM) 10K type strain sequencing project: providing services to taxonomists for standard genome sequencing and annotation.</title>
        <authorList>
            <consortium name="The Broad Institute Genomics Platform"/>
            <consortium name="The Broad Institute Genome Sequencing Center for Infectious Disease"/>
            <person name="Wu L."/>
            <person name="Ma J."/>
        </authorList>
    </citation>
    <scope>NUCLEOTIDE SEQUENCE [LARGE SCALE GENOMIC DNA]</scope>
    <source>
        <strain evidence="3">JCM 32206</strain>
    </source>
</reference>
<sequence>MAIMPGEPALPAGPAAGGVLRVTAGTLAAATDIVAWSGRTTLGVLRRLPGVAGPLDDVAAGLAARGDAALQTATGIARVVLRTIVREVVAAALLEVDLTRVVRDYVDLDLIAAGIDVDAIAARVDVAAIVRRLDLDAIVDTVDLERQVRRVDLDAIAASLDVNAVAASLDLDAVIARLDLIGLADTIIEGVDLPQIIRDSTGSLSEEAVRGMRSQGMQADDAVAGFVGKLFGRDRHHPGVPSTDRTAIDEEPGR</sequence>
<feature type="region of interest" description="Disordered" evidence="1">
    <location>
        <begin position="233"/>
        <end position="254"/>
    </location>
</feature>
<organism evidence="2 3">
    <name type="scientific">Rhodococcus olei</name>
    <dbReference type="NCBI Taxonomy" id="2161675"/>
    <lineage>
        <taxon>Bacteria</taxon>
        <taxon>Bacillati</taxon>
        <taxon>Actinomycetota</taxon>
        <taxon>Actinomycetes</taxon>
        <taxon>Mycobacteriales</taxon>
        <taxon>Nocardiaceae</taxon>
        <taxon>Rhodococcus</taxon>
    </lineage>
</organism>
<evidence type="ECO:0000313" key="2">
    <source>
        <dbReference type="EMBL" id="GAA4477118.1"/>
    </source>
</evidence>
<protein>
    <submittedName>
        <fullName evidence="2">Uncharacterized protein</fullName>
    </submittedName>
</protein>
<keyword evidence="3" id="KW-1185">Reference proteome</keyword>
<dbReference type="Proteomes" id="UP001501183">
    <property type="component" value="Unassembled WGS sequence"/>
</dbReference>